<reference evidence="1 2" key="1">
    <citation type="journal article" date="2015" name="Genome Biol. Evol.">
        <title>Phylogenomic analyses indicate that early fungi evolved digesting cell walls of algal ancestors of land plants.</title>
        <authorList>
            <person name="Chang Y."/>
            <person name="Wang S."/>
            <person name="Sekimoto S."/>
            <person name="Aerts A.L."/>
            <person name="Choi C."/>
            <person name="Clum A."/>
            <person name="LaButti K.M."/>
            <person name="Lindquist E.A."/>
            <person name="Yee Ngan C."/>
            <person name="Ohm R.A."/>
            <person name="Salamov A.A."/>
            <person name="Grigoriev I.V."/>
            <person name="Spatafora J.W."/>
            <person name="Berbee M.L."/>
        </authorList>
    </citation>
    <scope>NUCLEOTIDE SEQUENCE [LARGE SCALE GENOMIC DNA]</scope>
    <source>
        <strain evidence="1 2">NRRL 28638</strain>
    </source>
</reference>
<dbReference type="Proteomes" id="UP000070444">
    <property type="component" value="Unassembled WGS sequence"/>
</dbReference>
<organism evidence="1 2">
    <name type="scientific">Conidiobolus coronatus (strain ATCC 28846 / CBS 209.66 / NRRL 28638)</name>
    <name type="common">Delacroixia coronata</name>
    <dbReference type="NCBI Taxonomy" id="796925"/>
    <lineage>
        <taxon>Eukaryota</taxon>
        <taxon>Fungi</taxon>
        <taxon>Fungi incertae sedis</taxon>
        <taxon>Zoopagomycota</taxon>
        <taxon>Entomophthoromycotina</taxon>
        <taxon>Entomophthoromycetes</taxon>
        <taxon>Entomophthorales</taxon>
        <taxon>Ancylistaceae</taxon>
        <taxon>Conidiobolus</taxon>
    </lineage>
</organism>
<gene>
    <name evidence="1" type="ORF">CONCODRAFT_20107</name>
</gene>
<dbReference type="PANTHER" id="PTHR13318">
    <property type="entry name" value="PARTNER OF PAIRED, ISOFORM B-RELATED"/>
    <property type="match status" value="1"/>
</dbReference>
<dbReference type="Gene3D" id="3.80.10.10">
    <property type="entry name" value="Ribonuclease Inhibitor"/>
    <property type="match status" value="2"/>
</dbReference>
<evidence type="ECO:0000313" key="1">
    <source>
        <dbReference type="EMBL" id="KXN66687.1"/>
    </source>
</evidence>
<dbReference type="InterPro" id="IPR032675">
    <property type="entry name" value="LRR_dom_sf"/>
</dbReference>
<protein>
    <recommendedName>
        <fullName evidence="3">RNI-like protein</fullName>
    </recommendedName>
</protein>
<name>A0A137NV93_CONC2</name>
<evidence type="ECO:0000313" key="2">
    <source>
        <dbReference type="Proteomes" id="UP000070444"/>
    </source>
</evidence>
<dbReference type="GO" id="GO:0031146">
    <property type="term" value="P:SCF-dependent proteasomal ubiquitin-dependent protein catabolic process"/>
    <property type="evidence" value="ECO:0007669"/>
    <property type="project" value="TreeGrafter"/>
</dbReference>
<keyword evidence="2" id="KW-1185">Reference proteome</keyword>
<dbReference type="AlphaFoldDB" id="A0A137NV93"/>
<evidence type="ECO:0008006" key="3">
    <source>
        <dbReference type="Google" id="ProtNLM"/>
    </source>
</evidence>
<dbReference type="GO" id="GO:0019005">
    <property type="term" value="C:SCF ubiquitin ligase complex"/>
    <property type="evidence" value="ECO:0007669"/>
    <property type="project" value="TreeGrafter"/>
</dbReference>
<dbReference type="SUPFAM" id="SSF52047">
    <property type="entry name" value="RNI-like"/>
    <property type="match status" value="2"/>
</dbReference>
<dbReference type="OrthoDB" id="612216at2759"/>
<proteinExistence type="predicted"/>
<dbReference type="PROSITE" id="PS51450">
    <property type="entry name" value="LRR"/>
    <property type="match status" value="1"/>
</dbReference>
<accession>A0A137NV93</accession>
<dbReference type="InterPro" id="IPR001611">
    <property type="entry name" value="Leu-rich_rpt"/>
</dbReference>
<dbReference type="PANTHER" id="PTHR13318:SF95">
    <property type="entry name" value="F-BOX PROTEIN YLR352W"/>
    <property type="match status" value="1"/>
</dbReference>
<dbReference type="EMBL" id="KQ964698">
    <property type="protein sequence ID" value="KXN66687.1"/>
    <property type="molecule type" value="Genomic_DNA"/>
</dbReference>
<feature type="non-terminal residue" evidence="1">
    <location>
        <position position="762"/>
    </location>
</feature>
<sequence length="762" mass="87787">MNSEFQKYLDIALLKEISLTSKVVRKKLMPLVFEKLKLSNSNLVYSSNNLFTDHYKYFYSNKFDYSEYKDSLNHSIDTVINDLTTDLNNIKKFAKSLHFCDITRPGVYIFPIINIFNNLTRLELGCNIMIPFSGFIRLGEKFHNLIHIKLSADLLKSPNENFSPEDYIFPINLKYLEIIECIVVTTSRISDPYSFLFNRNSSDTTIDQFTLPKVSIPSLTELVFYGSIELDQGLKAFLEVNPNLESLSIRPNNLKSIKALSNLKSLKIDGSIRFDISDQVPALKSLKYIHITSIVTNDWDDVKRLCLICVNLELLNLKVRFSITNSQQFIDNKLAPVLSNLAYLKTLQLYIVLGDSTHLNLTKLSNIENLDFQNCVDLRSLEKISMSSKLVREKLNPVLFKHLILRSNNLISICSGIHDTIFMEFYKCFYLPESNISLPLKGKDWNIQSDLSKISTDLMNIGKYVKSFNLDGLDRSGYYMFKIINNFHNLKFLELRLCFIPYLEFTRIGESLPNLTSIKLISLYLTKLPKNNSTLDNFIFPQNLSYLELYNCRLINSSLLTDPHKFLFSEDTTQETIVHFNLPNVCVPSLKHLAFFTYYLEDGGLENFLKINPNLESLHIESYNLRAIKSLNSLNSLKIIDNISFDCGNIINALKFLKKLEIEIQGHHDYEYINSLCQLCYNLEYLHITMRSIEKLQQIIDTCVAPTIYNLPLLKTLSLTIHKEECDAIDISKFSLVEKLVIKASSVTLFNLDFASCSKLKK</sequence>